<sequence>MSLSRQPPPRGLRWRSSTSFIITTISMAMFTDLFLYGLIVPTLPFILSNRLHIPSDDTQKSISLLLSFYGGASVLISLPAGYIADLLPSRQPSFLSGLSAMFISTALLWIGQSWKALVIARIFQGFSAAVVWSVGLAMILDTVGNSRLAVVLNGIFGFICAGELIAPVAGGIIYDYLGEGWVFGTGFMLLTLDLILRIFVVEKGVMKRNGWDVSSLPRDDISPDETAPLISSSNVSNSFAKSYSENELSEWKLPKEVRPWQMRVPIFYLASTTPRLLTSLALCFTHAMTLAIFDATIPIQSLTLFSFNSRSAGLLFIPLLLPYLLLSPVAGLLVNRYGSKLLASLGLVLLATPLLFFGMVHTAIPGQENYVLEVTKFSVILVACGVGLAAIGSQSLVDASIVIEYYEKANPDWFPNGGPYAQLYAMNSMIFSLGLTVGPVVAGYLNVKFGYAIMNLSLAGWCVLMSLLCAYFLGGKLQVLIGTLNLKK</sequence>
<feature type="transmembrane region" description="Helical" evidence="6">
    <location>
        <begin position="424"/>
        <end position="445"/>
    </location>
</feature>
<feature type="transmembrane region" description="Helical" evidence="6">
    <location>
        <begin position="151"/>
        <end position="174"/>
    </location>
</feature>
<evidence type="ECO:0000256" key="1">
    <source>
        <dbReference type="ARBA" id="ARBA00004141"/>
    </source>
</evidence>
<evidence type="ECO:0000256" key="5">
    <source>
        <dbReference type="ARBA" id="ARBA00023136"/>
    </source>
</evidence>
<dbReference type="InterPro" id="IPR020846">
    <property type="entry name" value="MFS_dom"/>
</dbReference>
<dbReference type="Pfam" id="PF07690">
    <property type="entry name" value="MFS_1"/>
    <property type="match status" value="1"/>
</dbReference>
<dbReference type="InterPro" id="IPR050930">
    <property type="entry name" value="MFS_Vesicular_Transporter"/>
</dbReference>
<accession>A0A420IG73</accession>
<feature type="transmembrane region" description="Helical" evidence="6">
    <location>
        <begin position="118"/>
        <end position="139"/>
    </location>
</feature>
<feature type="transmembrane region" description="Helical" evidence="6">
    <location>
        <begin position="313"/>
        <end position="334"/>
    </location>
</feature>
<evidence type="ECO:0000256" key="4">
    <source>
        <dbReference type="ARBA" id="ARBA00022989"/>
    </source>
</evidence>
<evidence type="ECO:0000313" key="9">
    <source>
        <dbReference type="Proteomes" id="UP000285326"/>
    </source>
</evidence>
<evidence type="ECO:0000313" key="8">
    <source>
        <dbReference type="EMBL" id="RKF73558.1"/>
    </source>
</evidence>
<dbReference type="PROSITE" id="PS50850">
    <property type="entry name" value="MFS"/>
    <property type="match status" value="1"/>
</dbReference>
<feature type="transmembrane region" description="Helical" evidence="6">
    <location>
        <begin position="451"/>
        <end position="473"/>
    </location>
</feature>
<dbReference type="InterPro" id="IPR011701">
    <property type="entry name" value="MFS"/>
</dbReference>
<feature type="domain" description="Major facilitator superfamily (MFS) profile" evidence="7">
    <location>
        <begin position="21"/>
        <end position="478"/>
    </location>
</feature>
<comment type="subcellular location">
    <subcellularLocation>
        <location evidence="1">Membrane</location>
        <topology evidence="1">Multi-pass membrane protein</topology>
    </subcellularLocation>
</comment>
<keyword evidence="3 6" id="KW-0812">Transmembrane</keyword>
<reference evidence="8 9" key="1">
    <citation type="journal article" date="2018" name="BMC Genomics">
        <title>Comparative genome analyses reveal sequence features reflecting distinct modes of host-adaptation between dicot and monocot powdery mildew.</title>
        <authorList>
            <person name="Wu Y."/>
            <person name="Ma X."/>
            <person name="Pan Z."/>
            <person name="Kale S.D."/>
            <person name="Song Y."/>
            <person name="King H."/>
            <person name="Zhang Q."/>
            <person name="Presley C."/>
            <person name="Deng X."/>
            <person name="Wei C.I."/>
            <person name="Xiao S."/>
        </authorList>
    </citation>
    <scope>NUCLEOTIDE SEQUENCE [LARGE SCALE GENOMIC DNA]</scope>
    <source>
        <strain evidence="8">UMSG1</strain>
    </source>
</reference>
<feature type="transmembrane region" description="Helical" evidence="6">
    <location>
        <begin position="266"/>
        <end position="293"/>
    </location>
</feature>
<feature type="transmembrane region" description="Helical" evidence="6">
    <location>
        <begin position="180"/>
        <end position="200"/>
    </location>
</feature>
<dbReference type="PANTHER" id="PTHR23506:SF37">
    <property type="entry name" value="MAJOR FACILITATOR SUPERFAMILY (MFS) PROFILE DOMAIN-CONTAINING PROTEIN"/>
    <property type="match status" value="1"/>
</dbReference>
<gene>
    <name evidence="8" type="ORF">GcM1_243036</name>
</gene>
<feature type="transmembrane region" description="Helical" evidence="6">
    <location>
        <begin position="66"/>
        <end position="87"/>
    </location>
</feature>
<evidence type="ECO:0000256" key="6">
    <source>
        <dbReference type="SAM" id="Phobius"/>
    </source>
</evidence>
<dbReference type="SUPFAM" id="SSF103473">
    <property type="entry name" value="MFS general substrate transporter"/>
    <property type="match status" value="1"/>
</dbReference>
<dbReference type="EMBL" id="MCBS01024380">
    <property type="protein sequence ID" value="RKF73558.1"/>
    <property type="molecule type" value="Genomic_DNA"/>
</dbReference>
<keyword evidence="4 6" id="KW-1133">Transmembrane helix</keyword>
<comment type="caution">
    <text evidence="8">The sequence shown here is derived from an EMBL/GenBank/DDBJ whole genome shotgun (WGS) entry which is preliminary data.</text>
</comment>
<protein>
    <submittedName>
        <fullName evidence="8">Putative MFS-type transporter C18.02</fullName>
    </submittedName>
</protein>
<keyword evidence="2" id="KW-0813">Transport</keyword>
<evidence type="ECO:0000259" key="7">
    <source>
        <dbReference type="PROSITE" id="PS50850"/>
    </source>
</evidence>
<name>A0A420IG73_9PEZI</name>
<dbReference type="PANTHER" id="PTHR23506">
    <property type="entry name" value="GH10249P"/>
    <property type="match status" value="1"/>
</dbReference>
<dbReference type="Gene3D" id="1.20.1250.20">
    <property type="entry name" value="MFS general substrate transporter like domains"/>
    <property type="match status" value="2"/>
</dbReference>
<feature type="transmembrane region" description="Helical" evidence="6">
    <location>
        <begin position="341"/>
        <end position="360"/>
    </location>
</feature>
<dbReference type="GO" id="GO:0016020">
    <property type="term" value="C:membrane"/>
    <property type="evidence" value="ECO:0007669"/>
    <property type="project" value="UniProtKB-SubCell"/>
</dbReference>
<dbReference type="Proteomes" id="UP000285326">
    <property type="component" value="Unassembled WGS sequence"/>
</dbReference>
<evidence type="ECO:0000256" key="2">
    <source>
        <dbReference type="ARBA" id="ARBA00022448"/>
    </source>
</evidence>
<feature type="transmembrane region" description="Helical" evidence="6">
    <location>
        <begin position="94"/>
        <end position="112"/>
    </location>
</feature>
<keyword evidence="5 6" id="KW-0472">Membrane</keyword>
<proteinExistence type="predicted"/>
<dbReference type="GO" id="GO:0022857">
    <property type="term" value="F:transmembrane transporter activity"/>
    <property type="evidence" value="ECO:0007669"/>
    <property type="project" value="InterPro"/>
</dbReference>
<organism evidence="8 9">
    <name type="scientific">Golovinomyces cichoracearum</name>
    <dbReference type="NCBI Taxonomy" id="62708"/>
    <lineage>
        <taxon>Eukaryota</taxon>
        <taxon>Fungi</taxon>
        <taxon>Dikarya</taxon>
        <taxon>Ascomycota</taxon>
        <taxon>Pezizomycotina</taxon>
        <taxon>Leotiomycetes</taxon>
        <taxon>Erysiphales</taxon>
        <taxon>Erysiphaceae</taxon>
        <taxon>Golovinomyces</taxon>
    </lineage>
</organism>
<feature type="transmembrane region" description="Helical" evidence="6">
    <location>
        <begin position="20"/>
        <end position="46"/>
    </location>
</feature>
<dbReference type="AlphaFoldDB" id="A0A420IG73"/>
<evidence type="ECO:0000256" key="3">
    <source>
        <dbReference type="ARBA" id="ARBA00022692"/>
    </source>
</evidence>
<dbReference type="InterPro" id="IPR036259">
    <property type="entry name" value="MFS_trans_sf"/>
</dbReference>